<dbReference type="Proteomes" id="UP000240912">
    <property type="component" value="Unassembled WGS sequence"/>
</dbReference>
<organism evidence="1 2">
    <name type="scientific">Pedobacter yulinensis</name>
    <dbReference type="NCBI Taxonomy" id="2126353"/>
    <lineage>
        <taxon>Bacteria</taxon>
        <taxon>Pseudomonadati</taxon>
        <taxon>Bacteroidota</taxon>
        <taxon>Sphingobacteriia</taxon>
        <taxon>Sphingobacteriales</taxon>
        <taxon>Sphingobacteriaceae</taxon>
        <taxon>Pedobacter</taxon>
    </lineage>
</organism>
<dbReference type="AlphaFoldDB" id="A0A2T3HPH2"/>
<name>A0A2T3HPH2_9SPHI</name>
<protein>
    <submittedName>
        <fullName evidence="1">Uncharacterized protein</fullName>
    </submittedName>
</protein>
<dbReference type="OrthoDB" id="760334at2"/>
<sequence length="239" mass="26318">MFLLLAIWGCSGEKTLWSGTCSGQPCRLMLVKEPGAATAYTFSQLQIGELPPVPLNVQTTDQNGMPYSDSLFTGTETRFAGNRPAYLNNPAEHAPAASMLYLDPSKYNAQAYDTYSRFFLGQWADVRQRIKDAPISLPPIGGTVHGTRAEFTRLFHGTFEGADHFFMVTPDGVITLLEGKSPEKASGIPKRTSLASKVEMPGAVIRIADSVGFSPARLRSFRDDHDKSLENYFRLVYTP</sequence>
<evidence type="ECO:0000313" key="1">
    <source>
        <dbReference type="EMBL" id="PST84348.1"/>
    </source>
</evidence>
<reference evidence="1 2" key="1">
    <citation type="submission" date="2018-03" db="EMBL/GenBank/DDBJ databases">
        <authorList>
            <person name="Keele B.F."/>
        </authorList>
    </citation>
    <scope>NUCLEOTIDE SEQUENCE [LARGE SCALE GENOMIC DNA]</scope>
    <source>
        <strain evidence="1 2">YL28-9</strain>
    </source>
</reference>
<proteinExistence type="predicted"/>
<keyword evidence="2" id="KW-1185">Reference proteome</keyword>
<evidence type="ECO:0000313" key="2">
    <source>
        <dbReference type="Proteomes" id="UP000240912"/>
    </source>
</evidence>
<accession>A0A2T3HPH2</accession>
<comment type="caution">
    <text evidence="1">The sequence shown here is derived from an EMBL/GenBank/DDBJ whole genome shotgun (WGS) entry which is preliminary data.</text>
</comment>
<gene>
    <name evidence="1" type="ORF">C7T94_06430</name>
</gene>
<dbReference type="EMBL" id="PYLS01000004">
    <property type="protein sequence ID" value="PST84348.1"/>
    <property type="molecule type" value="Genomic_DNA"/>
</dbReference>